<dbReference type="STRING" id="1306861.A0A4U6WZ44"/>
<protein>
    <submittedName>
        <fullName evidence="1">Uncharacterized protein</fullName>
    </submittedName>
</protein>
<evidence type="ECO:0000313" key="2">
    <source>
        <dbReference type="Proteomes" id="UP000310108"/>
    </source>
</evidence>
<sequence>GLEHFASLETWQDYQRPRRNSLHLTLPSRSLFSPREAEQAAKMGFNLHADGTNDPKEVRNWRIHMIAVIASMSAIAS</sequence>
<dbReference type="EMBL" id="PJEX01001645">
    <property type="protein sequence ID" value="TKW48165.1"/>
    <property type="molecule type" value="Genomic_DNA"/>
</dbReference>
<reference evidence="1 2" key="1">
    <citation type="journal article" date="2019" name="PLoS ONE">
        <title>Comparative genome analysis indicates high evolutionary potential of pathogenicity genes in Colletotrichum tanaceti.</title>
        <authorList>
            <person name="Lelwala R.V."/>
            <person name="Korhonen P.K."/>
            <person name="Young N.D."/>
            <person name="Scott J.B."/>
            <person name="Ades P.A."/>
            <person name="Gasser R.B."/>
            <person name="Taylor P.W.J."/>
        </authorList>
    </citation>
    <scope>NUCLEOTIDE SEQUENCE [LARGE SCALE GENOMIC DNA]</scope>
    <source>
        <strain evidence="1">BRIP57314</strain>
    </source>
</reference>
<keyword evidence="2" id="KW-1185">Reference proteome</keyword>
<comment type="caution">
    <text evidence="1">The sequence shown here is derived from an EMBL/GenBank/DDBJ whole genome shotgun (WGS) entry which is preliminary data.</text>
</comment>
<organism evidence="1 2">
    <name type="scientific">Colletotrichum tanaceti</name>
    <dbReference type="NCBI Taxonomy" id="1306861"/>
    <lineage>
        <taxon>Eukaryota</taxon>
        <taxon>Fungi</taxon>
        <taxon>Dikarya</taxon>
        <taxon>Ascomycota</taxon>
        <taxon>Pezizomycotina</taxon>
        <taxon>Sordariomycetes</taxon>
        <taxon>Hypocreomycetidae</taxon>
        <taxon>Glomerellales</taxon>
        <taxon>Glomerellaceae</taxon>
        <taxon>Colletotrichum</taxon>
        <taxon>Colletotrichum destructivum species complex</taxon>
    </lineage>
</organism>
<name>A0A4U6WZ44_9PEZI</name>
<feature type="non-terminal residue" evidence="1">
    <location>
        <position position="1"/>
    </location>
</feature>
<dbReference type="AlphaFoldDB" id="A0A4U6WZ44"/>
<accession>A0A4U6WZ44</accession>
<dbReference type="Proteomes" id="UP000310108">
    <property type="component" value="Unassembled WGS sequence"/>
</dbReference>
<evidence type="ECO:0000313" key="1">
    <source>
        <dbReference type="EMBL" id="TKW48165.1"/>
    </source>
</evidence>
<proteinExistence type="predicted"/>
<gene>
    <name evidence="1" type="ORF">CTA1_4534</name>
</gene>